<name>A0A371CLP4_9APHY</name>
<dbReference type="OrthoDB" id="10592405at2759"/>
<accession>A0A371CLP4</accession>
<feature type="compositionally biased region" description="Low complexity" evidence="1">
    <location>
        <begin position="137"/>
        <end position="150"/>
    </location>
</feature>
<evidence type="ECO:0000313" key="2">
    <source>
        <dbReference type="EMBL" id="RDX41204.1"/>
    </source>
</evidence>
<keyword evidence="3" id="KW-1185">Reference proteome</keyword>
<dbReference type="AlphaFoldDB" id="A0A371CLP4"/>
<feature type="compositionally biased region" description="Polar residues" evidence="1">
    <location>
        <begin position="154"/>
        <end position="171"/>
    </location>
</feature>
<protein>
    <submittedName>
        <fullName evidence="2">Uncharacterized protein</fullName>
    </submittedName>
</protein>
<sequence length="564" mass="61484">MSQQCQQCQCPDYRIPPEFPTFTASQLARALLLVVSEDLTVNPDQDTRKYLCINCMHRGLRGERLMTFGMPDPDPQEEHNLVRQLREIMYPHGVPHVAARAAVPVDESPEGSVYDDAAEGGSRKSGVAEYRNTWNIAGPAPGAATRTGTPFIDLNTSSSSGALRTPATPTVQPAEPVQLAQPAQPALPDQPALPAPLAQPALPAPLAQPALPDLPAAPTVAGPFSPDWNPQRPYIAPDSRSTNWHDVTVGYRVGVFDNMDSAVVSCPGNSSSVQRNRNAAIELFVIAQSVPGRCSLYMDIPASYLKLLLLRTLCQTVLTASSPSSLTHGANITVSNPVREACSSQGISTALCALRPMVILGKAARAERRAQTYMSRVQAQCTVADVALPCDMFKHTSKLPRVAHAFVGGEELALGLWSPPYTLTLPLPTAREALTQGEHGVWVTRKTRLSAVHYHNFLSTSWTRTDEWKVEELDTAAVGQAVHEEVTARRDAWVTARDRGVEGGDGQTSYCHEVYLFWGAKMAIALGAEWDIRRRGADAYRTAHARGELPWQEVMKCMRRMLAE</sequence>
<feature type="region of interest" description="Disordered" evidence="1">
    <location>
        <begin position="136"/>
        <end position="239"/>
    </location>
</feature>
<gene>
    <name evidence="2" type="ORF">OH76DRAFT_1423251</name>
</gene>
<evidence type="ECO:0000256" key="1">
    <source>
        <dbReference type="SAM" id="MobiDB-lite"/>
    </source>
</evidence>
<dbReference type="Proteomes" id="UP000256964">
    <property type="component" value="Unassembled WGS sequence"/>
</dbReference>
<dbReference type="STRING" id="139420.A0A371CLP4"/>
<feature type="compositionally biased region" description="Low complexity" evidence="1">
    <location>
        <begin position="172"/>
        <end position="218"/>
    </location>
</feature>
<proteinExistence type="predicted"/>
<organism evidence="2 3">
    <name type="scientific">Lentinus brumalis</name>
    <dbReference type="NCBI Taxonomy" id="2498619"/>
    <lineage>
        <taxon>Eukaryota</taxon>
        <taxon>Fungi</taxon>
        <taxon>Dikarya</taxon>
        <taxon>Basidiomycota</taxon>
        <taxon>Agaricomycotina</taxon>
        <taxon>Agaricomycetes</taxon>
        <taxon>Polyporales</taxon>
        <taxon>Polyporaceae</taxon>
        <taxon>Lentinus</taxon>
    </lineage>
</organism>
<evidence type="ECO:0000313" key="3">
    <source>
        <dbReference type="Proteomes" id="UP000256964"/>
    </source>
</evidence>
<dbReference type="EMBL" id="KZ857519">
    <property type="protein sequence ID" value="RDX41204.1"/>
    <property type="molecule type" value="Genomic_DNA"/>
</dbReference>
<reference evidence="2 3" key="1">
    <citation type="journal article" date="2018" name="Biotechnol. Biofuels">
        <title>Integrative visual omics of the white-rot fungus Polyporus brumalis exposes the biotechnological potential of its oxidative enzymes for delignifying raw plant biomass.</title>
        <authorList>
            <person name="Miyauchi S."/>
            <person name="Rancon A."/>
            <person name="Drula E."/>
            <person name="Hage H."/>
            <person name="Chaduli D."/>
            <person name="Favel A."/>
            <person name="Grisel S."/>
            <person name="Henrissat B."/>
            <person name="Herpoel-Gimbert I."/>
            <person name="Ruiz-Duenas F.J."/>
            <person name="Chevret D."/>
            <person name="Hainaut M."/>
            <person name="Lin J."/>
            <person name="Wang M."/>
            <person name="Pangilinan J."/>
            <person name="Lipzen A."/>
            <person name="Lesage-Meessen L."/>
            <person name="Navarro D."/>
            <person name="Riley R."/>
            <person name="Grigoriev I.V."/>
            <person name="Zhou S."/>
            <person name="Raouche S."/>
            <person name="Rosso M.N."/>
        </authorList>
    </citation>
    <scope>NUCLEOTIDE SEQUENCE [LARGE SCALE GENOMIC DNA]</scope>
    <source>
        <strain evidence="2 3">BRFM 1820</strain>
    </source>
</reference>